<proteinExistence type="predicted"/>
<dbReference type="AlphaFoldDB" id="A0A382LX74"/>
<accession>A0A382LX74</accession>
<evidence type="ECO:0000313" key="1">
    <source>
        <dbReference type="EMBL" id="SVC41344.1"/>
    </source>
</evidence>
<evidence type="ECO:0008006" key="2">
    <source>
        <dbReference type="Google" id="ProtNLM"/>
    </source>
</evidence>
<protein>
    <recommendedName>
        <fullName evidence="2">AsmA-like C-terminal domain-containing protein</fullName>
    </recommendedName>
</protein>
<reference evidence="1" key="1">
    <citation type="submission" date="2018-05" db="EMBL/GenBank/DDBJ databases">
        <authorList>
            <person name="Lanie J.A."/>
            <person name="Ng W.-L."/>
            <person name="Kazmierczak K.M."/>
            <person name="Andrzejewski T.M."/>
            <person name="Davidsen T.M."/>
            <person name="Wayne K.J."/>
            <person name="Tettelin H."/>
            <person name="Glass J.I."/>
            <person name="Rusch D."/>
            <person name="Podicherti R."/>
            <person name="Tsui H.-C.T."/>
            <person name="Winkler M.E."/>
        </authorList>
    </citation>
    <scope>NUCLEOTIDE SEQUENCE</scope>
</reference>
<feature type="non-terminal residue" evidence="1">
    <location>
        <position position="1"/>
    </location>
</feature>
<gene>
    <name evidence="1" type="ORF">METZ01_LOCUS294198</name>
</gene>
<sequence length="364" mass="40371">SGEISYPLNGTDNHRQKIAGRLASEYFNMNDLLSKKEKRYLFGDEDIPLKWVDSYDVDLEFSTDHLIRRNYEVTDFNLKVHSLNGLVKFQLQGISAGGDLEVQLNLDTQVDPPPANYAYDWKHLDLDLLPPGLKGGLDVSGVLSTQGYLAGVGRSLHKIAESGNGYLFTELEQNVKFPRGREELLATTPLNIVEQILRGVSPWAKRKKYYDINCGVIGIQITDGVGHSAAPPNHTITLKAKEFELSAFGDLELSEEDLGLSVRSKPRREGISLDSLLDQSGLSVLYPPYYRIEGNLRRPIVAPDPEGRNLLKRLKREDSGLKLGAAWATGGTSVVILSLLDRLDDEGGCQGARMRSQSFMVKAE</sequence>
<organism evidence="1">
    <name type="scientific">marine metagenome</name>
    <dbReference type="NCBI Taxonomy" id="408172"/>
    <lineage>
        <taxon>unclassified sequences</taxon>
        <taxon>metagenomes</taxon>
        <taxon>ecological metagenomes</taxon>
    </lineage>
</organism>
<name>A0A382LX74_9ZZZZ</name>
<dbReference type="EMBL" id="UINC01089884">
    <property type="protein sequence ID" value="SVC41344.1"/>
    <property type="molecule type" value="Genomic_DNA"/>
</dbReference>